<dbReference type="PANTHER" id="PTHR32071">
    <property type="entry name" value="TRANSCRIPTIONAL REGULATORY PROTEIN"/>
    <property type="match status" value="1"/>
</dbReference>
<evidence type="ECO:0000256" key="1">
    <source>
        <dbReference type="ARBA" id="ARBA00022741"/>
    </source>
</evidence>
<dbReference type="InterPro" id="IPR003593">
    <property type="entry name" value="AAA+_ATPase"/>
</dbReference>
<dbReference type="GO" id="GO:0006355">
    <property type="term" value="P:regulation of DNA-templated transcription"/>
    <property type="evidence" value="ECO:0007669"/>
    <property type="project" value="InterPro"/>
</dbReference>
<evidence type="ECO:0000259" key="3">
    <source>
        <dbReference type="PROSITE" id="PS50045"/>
    </source>
</evidence>
<dbReference type="SUPFAM" id="SSF52540">
    <property type="entry name" value="P-loop containing nucleoside triphosphate hydrolases"/>
    <property type="match status" value="1"/>
</dbReference>
<proteinExistence type="predicted"/>
<keyword evidence="1" id="KW-0547">Nucleotide-binding</keyword>
<accession>A0A2S9YXA1</accession>
<dbReference type="SMART" id="SM00382">
    <property type="entry name" value="AAA"/>
    <property type="match status" value="1"/>
</dbReference>
<gene>
    <name evidence="4" type="primary">nifA_1</name>
    <name evidence="4" type="ORF">ENSA7_04640</name>
</gene>
<dbReference type="Proteomes" id="UP000238823">
    <property type="component" value="Unassembled WGS sequence"/>
</dbReference>
<comment type="caution">
    <text evidence="4">The sequence shown here is derived from an EMBL/GenBank/DDBJ whole genome shotgun (WGS) entry which is preliminary data.</text>
</comment>
<dbReference type="OrthoDB" id="9761705at2"/>
<dbReference type="InterPro" id="IPR002078">
    <property type="entry name" value="Sigma_54_int"/>
</dbReference>
<dbReference type="Gene3D" id="1.10.8.60">
    <property type="match status" value="1"/>
</dbReference>
<dbReference type="GO" id="GO:0005524">
    <property type="term" value="F:ATP binding"/>
    <property type="evidence" value="ECO:0007669"/>
    <property type="project" value="UniProtKB-KW"/>
</dbReference>
<protein>
    <submittedName>
        <fullName evidence="4">Nif-specific regulatory protein</fullName>
    </submittedName>
</protein>
<feature type="domain" description="Sigma-54 factor interaction" evidence="3">
    <location>
        <begin position="172"/>
        <end position="407"/>
    </location>
</feature>
<dbReference type="InterPro" id="IPR027417">
    <property type="entry name" value="P-loop_NTPase"/>
</dbReference>
<evidence type="ECO:0000256" key="2">
    <source>
        <dbReference type="ARBA" id="ARBA00022840"/>
    </source>
</evidence>
<dbReference type="Pfam" id="PF00158">
    <property type="entry name" value="Sigma54_activat"/>
    <property type="match status" value="1"/>
</dbReference>
<evidence type="ECO:0000313" key="4">
    <source>
        <dbReference type="EMBL" id="PRQ09710.1"/>
    </source>
</evidence>
<reference evidence="4 5" key="1">
    <citation type="submission" date="2018-03" db="EMBL/GenBank/DDBJ databases">
        <title>Draft Genome Sequences of the Obligatory Marine Myxobacteria Enhygromyxa salina SWB007.</title>
        <authorList>
            <person name="Poehlein A."/>
            <person name="Moghaddam J.A."/>
            <person name="Harms H."/>
            <person name="Alanjari M."/>
            <person name="Koenig G.M."/>
            <person name="Daniel R."/>
            <person name="Schaeberle T.F."/>
        </authorList>
    </citation>
    <scope>NUCLEOTIDE SEQUENCE [LARGE SCALE GENOMIC DNA]</scope>
    <source>
        <strain evidence="4 5">SWB007</strain>
    </source>
</reference>
<dbReference type="CDD" id="cd00009">
    <property type="entry name" value="AAA"/>
    <property type="match status" value="1"/>
</dbReference>
<dbReference type="AlphaFoldDB" id="A0A2S9YXA1"/>
<dbReference type="EMBL" id="PVNL01000013">
    <property type="protein sequence ID" value="PRQ09710.1"/>
    <property type="molecule type" value="Genomic_DNA"/>
</dbReference>
<dbReference type="PROSITE" id="PS50045">
    <property type="entry name" value="SIGMA54_INTERACT_4"/>
    <property type="match status" value="1"/>
</dbReference>
<dbReference type="Gene3D" id="3.40.50.300">
    <property type="entry name" value="P-loop containing nucleotide triphosphate hydrolases"/>
    <property type="match status" value="1"/>
</dbReference>
<organism evidence="4 5">
    <name type="scientific">Enhygromyxa salina</name>
    <dbReference type="NCBI Taxonomy" id="215803"/>
    <lineage>
        <taxon>Bacteria</taxon>
        <taxon>Pseudomonadati</taxon>
        <taxon>Myxococcota</taxon>
        <taxon>Polyangia</taxon>
        <taxon>Nannocystales</taxon>
        <taxon>Nannocystaceae</taxon>
        <taxon>Enhygromyxa</taxon>
    </lineage>
</organism>
<evidence type="ECO:0000313" key="5">
    <source>
        <dbReference type="Proteomes" id="UP000238823"/>
    </source>
</evidence>
<keyword evidence="2" id="KW-0067">ATP-binding</keyword>
<dbReference type="RefSeq" id="WP_106087552.1">
    <property type="nucleotide sequence ID" value="NZ_PVNL01000013.1"/>
</dbReference>
<sequence>METVTISADQSSADAVRRVPEFPALVVVWSRDEPERIGEVLLTDPAREPDGGWIFGRGEGPGEASEERLALIRQRPGSNQVTGALTSSRISRVQLRIRASQADSLTIENLGRRTLEIDGRVATRPVPVRVGAVVELRGELVLLVAQRPAELPVIELPEQLLPSFGRADAFGMVGESPPAWALRGQIWFAAQRDVHVLVGGPSGVGKELVAQAVHALSGRARQALVSRNAATFPEGLIDAELFGNIRDYPNPGMPARTGLIGAAHDGSLFLDEIGELSHELQAHLLRVLDRGEYQRLGDARAQRADLRLIAATNRRFNQLKHDFAARFRLQIAVPGLPERREDIALLIVELLRRLASDDASAARRLFGGRDPAHAFPAIESSLIRDLIGRSYKTHVRELDGLLWTALMRSAVEGRSQLDLDPAAAATVEPTPAPIARVDHASLTAAQISAALEQAGGVRERAWRLLGLRNRFQLLRLIKKHKLDQPDGS</sequence>
<name>A0A2S9YXA1_9BACT</name>